<name>A0A420ZC58_UNCK3</name>
<accession>A0A420ZC58</accession>
<dbReference type="EMBL" id="QMNG01000024">
    <property type="protein sequence ID" value="RLC36861.1"/>
    <property type="molecule type" value="Genomic_DNA"/>
</dbReference>
<dbReference type="AlphaFoldDB" id="A0A420ZC58"/>
<gene>
    <name evidence="1" type="ORF">DRH29_03635</name>
</gene>
<comment type="caution">
    <text evidence="1">The sequence shown here is derived from an EMBL/GenBank/DDBJ whole genome shotgun (WGS) entry which is preliminary data.</text>
</comment>
<organism evidence="1 2">
    <name type="scientific">candidate division Kazan bacterium</name>
    <dbReference type="NCBI Taxonomy" id="2202143"/>
    <lineage>
        <taxon>Bacteria</taxon>
        <taxon>Bacteria division Kazan-3B-28</taxon>
    </lineage>
</organism>
<proteinExistence type="predicted"/>
<evidence type="ECO:0000313" key="2">
    <source>
        <dbReference type="Proteomes" id="UP000281261"/>
    </source>
</evidence>
<sequence>MKKSERIYREILYGVLERKENFFKQFSLAKICKTSIGNVHKTLKPLEKMNSIEKKPMGFSVINPKKILLYWASIRNLERDIVYQTRVNQRVEEIEKELPPVLFTAYSGYKFRFDSAPSDYSEVWVYGDEKLIRDRFPPKSGKPNLFVLKTDPHLQSFRKIPLAQLFVDLWNLNTWYAEEFLKALERRLWRE</sequence>
<protein>
    <submittedName>
        <fullName evidence="1">Uncharacterized protein</fullName>
    </submittedName>
</protein>
<reference evidence="1 2" key="1">
    <citation type="submission" date="2018-06" db="EMBL/GenBank/DDBJ databases">
        <title>Extensive metabolic versatility and redundancy in microbially diverse, dynamic hydrothermal sediments.</title>
        <authorList>
            <person name="Dombrowski N."/>
            <person name="Teske A."/>
            <person name="Baker B.J."/>
        </authorList>
    </citation>
    <scope>NUCLEOTIDE SEQUENCE [LARGE SCALE GENOMIC DNA]</scope>
    <source>
        <strain evidence="1">B79_G16</strain>
    </source>
</reference>
<dbReference type="Proteomes" id="UP000281261">
    <property type="component" value="Unassembled WGS sequence"/>
</dbReference>
<evidence type="ECO:0000313" key="1">
    <source>
        <dbReference type="EMBL" id="RLC36861.1"/>
    </source>
</evidence>